<evidence type="ECO:0000256" key="1">
    <source>
        <dbReference type="ARBA" id="ARBA00004651"/>
    </source>
</evidence>
<proteinExistence type="predicted"/>
<feature type="transmembrane region" description="Helical" evidence="6">
    <location>
        <begin position="103"/>
        <end position="134"/>
    </location>
</feature>
<evidence type="ECO:0000256" key="6">
    <source>
        <dbReference type="SAM" id="Phobius"/>
    </source>
</evidence>
<dbReference type="Pfam" id="PF00482">
    <property type="entry name" value="T2SSF"/>
    <property type="match status" value="1"/>
</dbReference>
<accession>A0ABX6BYC9</accession>
<keyword evidence="4 6" id="KW-1133">Transmembrane helix</keyword>
<keyword evidence="5 6" id="KW-0472">Membrane</keyword>
<reference evidence="8 9" key="1">
    <citation type="submission" date="2019-08" db="EMBL/GenBank/DDBJ databases">
        <authorList>
            <person name="Toschakov S.V."/>
        </authorList>
    </citation>
    <scope>NUCLEOTIDE SEQUENCE [LARGE SCALE GENOMIC DNA]</scope>
    <source>
        <strain evidence="8 9">3753O</strain>
    </source>
</reference>
<protein>
    <submittedName>
        <fullName evidence="8">Secretion system protein</fullName>
    </submittedName>
</protein>
<gene>
    <name evidence="8" type="ORF">Tbon_01145</name>
</gene>
<evidence type="ECO:0000256" key="3">
    <source>
        <dbReference type="ARBA" id="ARBA00022692"/>
    </source>
</evidence>
<dbReference type="InterPro" id="IPR018076">
    <property type="entry name" value="T2SS_GspF_dom"/>
</dbReference>
<dbReference type="EMBL" id="CP042829">
    <property type="protein sequence ID" value="QFG01966.1"/>
    <property type="molecule type" value="Genomic_DNA"/>
</dbReference>
<dbReference type="PANTHER" id="PTHR35007:SF1">
    <property type="entry name" value="PILUS ASSEMBLY PROTEIN"/>
    <property type="match status" value="1"/>
</dbReference>
<evidence type="ECO:0000256" key="2">
    <source>
        <dbReference type="ARBA" id="ARBA00022475"/>
    </source>
</evidence>
<keyword evidence="3 6" id="KW-0812">Transmembrane</keyword>
<evidence type="ECO:0000313" key="9">
    <source>
        <dbReference type="Proteomes" id="UP000326331"/>
    </source>
</evidence>
<dbReference type="Proteomes" id="UP000326331">
    <property type="component" value="Chromosome"/>
</dbReference>
<dbReference type="PANTHER" id="PTHR35007">
    <property type="entry name" value="INTEGRAL MEMBRANE PROTEIN-RELATED"/>
    <property type="match status" value="1"/>
</dbReference>
<keyword evidence="2" id="KW-1003">Cell membrane</keyword>
<feature type="domain" description="Type II secretion system protein GspF" evidence="7">
    <location>
        <begin position="153"/>
        <end position="278"/>
    </location>
</feature>
<comment type="subcellular location">
    <subcellularLocation>
        <location evidence="1">Cell membrane</location>
        <topology evidence="1">Multi-pass membrane protein</topology>
    </subcellularLocation>
</comment>
<reference evidence="8 9" key="2">
    <citation type="submission" date="2019-10" db="EMBL/GenBank/DDBJ databases">
        <title>Thermopilla bonchosmolovskayae gen. nov., sp. nov., a moderately thermophilic Chloroflexi bacterium from a Chukotka hot spring (Arctic, Russia), representing a novel classis Thermopillaia, which include previously uncultivated lineage OLB14.</title>
        <authorList>
            <person name="Kochetkova T.V."/>
            <person name="Zayulina K.S."/>
            <person name="Zhigarkov V.S."/>
            <person name="Minaev N.V."/>
            <person name="Novikov A."/>
            <person name="Toshchakov S.V."/>
            <person name="Elcheninov A.G."/>
            <person name="Kublanov I.V."/>
        </authorList>
    </citation>
    <scope>NUCLEOTIDE SEQUENCE [LARGE SCALE GENOMIC DNA]</scope>
    <source>
        <strain evidence="8 9">3753O</strain>
    </source>
</reference>
<feature type="transmembrane region" description="Helical" evidence="6">
    <location>
        <begin position="293"/>
        <end position="312"/>
    </location>
</feature>
<name>A0ABX6BYC9_9CHLR</name>
<keyword evidence="9" id="KW-1185">Reference proteome</keyword>
<evidence type="ECO:0000259" key="7">
    <source>
        <dbReference type="Pfam" id="PF00482"/>
    </source>
</evidence>
<organism evidence="8 9">
    <name type="scientific">Tepidiforma bonchosmolovskayae</name>
    <dbReference type="NCBI Taxonomy" id="2601677"/>
    <lineage>
        <taxon>Bacteria</taxon>
        <taxon>Bacillati</taxon>
        <taxon>Chloroflexota</taxon>
        <taxon>Tepidiformia</taxon>
        <taxon>Tepidiformales</taxon>
        <taxon>Tepidiformaceae</taxon>
        <taxon>Tepidiforma</taxon>
    </lineage>
</organism>
<dbReference type="InterPro" id="IPR042094">
    <property type="entry name" value="T2SS_GspF_sf"/>
</dbReference>
<evidence type="ECO:0000256" key="4">
    <source>
        <dbReference type="ARBA" id="ARBA00022989"/>
    </source>
</evidence>
<sequence>MVGGMLILVALSTGAFATLLVLWLFGFGASSVEASARLKKLREVEAQLPAETRARLRRRTAVNFAGITLISGNIAANWSRDLERAGLTLNAKEYFTLRVVVSVLFAFVGVVLLPLPIFGVMLAPLGWLLVGFWLKRRMASRLHKMEGQLVELLQMLSSGLRAGFGLLQAMEAAAEQIPAPLSVEIRRTLRDTAMGASVEQALQALNDRVGSPDFDIVITAILIQRSVGGNLAEILDNVAHTMRERERIKGEIRTLTSQQRLTGYVIGGIPIGLLIIFYMISPEFTGLLFTDPLGRLMLMGAFISEVIGYLIIQKIVNIEV</sequence>
<evidence type="ECO:0000256" key="5">
    <source>
        <dbReference type="ARBA" id="ARBA00023136"/>
    </source>
</evidence>
<evidence type="ECO:0000313" key="8">
    <source>
        <dbReference type="EMBL" id="QFG01966.1"/>
    </source>
</evidence>
<dbReference type="Gene3D" id="1.20.81.30">
    <property type="entry name" value="Type II secretion system (T2SS), domain F"/>
    <property type="match status" value="1"/>
</dbReference>
<feature type="transmembrane region" description="Helical" evidence="6">
    <location>
        <begin position="261"/>
        <end position="281"/>
    </location>
</feature>